<keyword evidence="3" id="KW-0808">Transferase</keyword>
<dbReference type="EMBL" id="VIWY01000005">
    <property type="protein sequence ID" value="TWG12398.1"/>
    <property type="molecule type" value="Genomic_DNA"/>
</dbReference>
<proteinExistence type="predicted"/>
<dbReference type="AlphaFoldDB" id="A0A561VLA1"/>
<dbReference type="OrthoDB" id="3629907at2"/>
<gene>
    <name evidence="3" type="ORF">FHX34_105265</name>
</gene>
<dbReference type="Pfam" id="PF00132">
    <property type="entry name" value="Hexapep"/>
    <property type="match status" value="1"/>
</dbReference>
<dbReference type="Pfam" id="PF00364">
    <property type="entry name" value="Biotin_lipoyl"/>
    <property type="match status" value="1"/>
</dbReference>
<name>A0A561VLA1_ACTTI</name>
<dbReference type="Gene3D" id="2.40.50.100">
    <property type="match status" value="1"/>
</dbReference>
<evidence type="ECO:0000313" key="4">
    <source>
        <dbReference type="Proteomes" id="UP000320239"/>
    </source>
</evidence>
<dbReference type="InterPro" id="IPR001451">
    <property type="entry name" value="Hexapep"/>
</dbReference>
<dbReference type="InterPro" id="IPR011053">
    <property type="entry name" value="Single_hybrid_motif"/>
</dbReference>
<dbReference type="GO" id="GO:0016746">
    <property type="term" value="F:acyltransferase activity"/>
    <property type="evidence" value="ECO:0007669"/>
    <property type="project" value="UniProtKB-KW"/>
</dbReference>
<feature type="domain" description="Lipoyl-binding" evidence="2">
    <location>
        <begin position="14"/>
        <end position="73"/>
    </location>
</feature>
<dbReference type="PROSITE" id="PS00189">
    <property type="entry name" value="LIPOYL"/>
    <property type="match status" value="1"/>
</dbReference>
<protein>
    <submittedName>
        <fullName evidence="3">Sugar O-acyltransferase (Sialic acid O-acetyltransferase NeuD family)</fullName>
    </submittedName>
</protein>
<dbReference type="RefSeq" id="WP_122978996.1">
    <property type="nucleotide sequence ID" value="NZ_BOMX01000092.1"/>
</dbReference>
<reference evidence="3 4" key="1">
    <citation type="submission" date="2019-06" db="EMBL/GenBank/DDBJ databases">
        <title>Sequencing the genomes of 1000 actinobacteria strains.</title>
        <authorList>
            <person name="Klenk H.-P."/>
        </authorList>
    </citation>
    <scope>NUCLEOTIDE SEQUENCE [LARGE SCALE GENOMIC DNA]</scope>
    <source>
        <strain evidence="3 4">DSM 43866</strain>
    </source>
</reference>
<dbReference type="Proteomes" id="UP000320239">
    <property type="component" value="Unassembled WGS sequence"/>
</dbReference>
<dbReference type="SUPFAM" id="SSF51161">
    <property type="entry name" value="Trimeric LpxA-like enzymes"/>
    <property type="match status" value="1"/>
</dbReference>
<evidence type="ECO:0000313" key="3">
    <source>
        <dbReference type="EMBL" id="TWG12398.1"/>
    </source>
</evidence>
<dbReference type="PANTHER" id="PTHR43300">
    <property type="entry name" value="ACETYLTRANSFERASE"/>
    <property type="match status" value="1"/>
</dbReference>
<dbReference type="InterPro" id="IPR000089">
    <property type="entry name" value="Biotin_lipoyl"/>
</dbReference>
<keyword evidence="4" id="KW-1185">Reference proteome</keyword>
<dbReference type="InterPro" id="IPR003016">
    <property type="entry name" value="2-oxoA_DH_lipoyl-BS"/>
</dbReference>
<dbReference type="InterPro" id="IPR011004">
    <property type="entry name" value="Trimer_LpxA-like_sf"/>
</dbReference>
<dbReference type="Gene3D" id="2.160.10.10">
    <property type="entry name" value="Hexapeptide repeat proteins"/>
    <property type="match status" value="1"/>
</dbReference>
<accession>A0A561VLA1</accession>
<organism evidence="3 4">
    <name type="scientific">Actinoplanes teichomyceticus</name>
    <dbReference type="NCBI Taxonomy" id="1867"/>
    <lineage>
        <taxon>Bacteria</taxon>
        <taxon>Bacillati</taxon>
        <taxon>Actinomycetota</taxon>
        <taxon>Actinomycetes</taxon>
        <taxon>Micromonosporales</taxon>
        <taxon>Micromonosporaceae</taxon>
        <taxon>Actinoplanes</taxon>
    </lineage>
</organism>
<evidence type="ECO:0000259" key="2">
    <source>
        <dbReference type="Pfam" id="PF00364"/>
    </source>
</evidence>
<dbReference type="CDD" id="cd06849">
    <property type="entry name" value="lipoyl_domain"/>
    <property type="match status" value="1"/>
</dbReference>
<dbReference type="InterPro" id="IPR050179">
    <property type="entry name" value="Trans_hexapeptide_repeat"/>
</dbReference>
<evidence type="ECO:0000256" key="1">
    <source>
        <dbReference type="ARBA" id="ARBA00022823"/>
    </source>
</evidence>
<comment type="caution">
    <text evidence="3">The sequence shown here is derived from an EMBL/GenBank/DDBJ whole genome shotgun (WGS) entry which is preliminary data.</text>
</comment>
<dbReference type="PANTHER" id="PTHR43300:SF7">
    <property type="entry name" value="UDP-N-ACETYLBACILLOSAMINE N-ACETYLTRANSFERASE"/>
    <property type="match status" value="1"/>
</dbReference>
<dbReference type="Gene3D" id="3.40.50.20">
    <property type="match status" value="1"/>
</dbReference>
<keyword evidence="1" id="KW-0450">Lipoyl</keyword>
<keyword evidence="3" id="KW-0012">Acyltransferase</keyword>
<sequence>MNPVLVPTNDVNSEHGVLVMWFADDGAEVAKDELLAEVETSKAVLEVLAPVAGVLLHRAGKGAEVPLTEPIAMLFDDVAARDAYVAQQAAAAADRPAGGPRATVKAVRRAAQLGVDLSTLGLDRLITVKDVEAAVAQPAAAAAVGPAELPAPLAGAPGRQRILLVGAALGATQVLDILAGSTTQQAVAIVDDDVSRWGGEVHGVPVVGGTGRLTELFRAGAFDAAVIAIGRSPAVRARFRQVCADAGIPLANAIDPTAKIATDVRLGQGNIICAFCHVATGVRMGDNNFFSAYTSFDHHSVIGNDNATGPSCYTSGKVTIGDRVRFGTGIVIEPDVQIGDDAAIASGAVIVSSVPAEHAVKTKIVTTTVVPLRR</sequence>
<dbReference type="SUPFAM" id="SSF51230">
    <property type="entry name" value="Single hybrid motif"/>
    <property type="match status" value="1"/>
</dbReference>